<evidence type="ECO:0000313" key="2">
    <source>
        <dbReference type="Proteomes" id="UP001620626"/>
    </source>
</evidence>
<dbReference type="AlphaFoldDB" id="A0ABD2JSY2"/>
<proteinExistence type="predicted"/>
<gene>
    <name evidence="1" type="ORF">niasHT_027026</name>
</gene>
<organism evidence="1 2">
    <name type="scientific">Heterodera trifolii</name>
    <dbReference type="NCBI Taxonomy" id="157864"/>
    <lineage>
        <taxon>Eukaryota</taxon>
        <taxon>Metazoa</taxon>
        <taxon>Ecdysozoa</taxon>
        <taxon>Nematoda</taxon>
        <taxon>Chromadorea</taxon>
        <taxon>Rhabditida</taxon>
        <taxon>Tylenchina</taxon>
        <taxon>Tylenchomorpha</taxon>
        <taxon>Tylenchoidea</taxon>
        <taxon>Heteroderidae</taxon>
        <taxon>Heteroderinae</taxon>
        <taxon>Heterodera</taxon>
    </lineage>
</organism>
<comment type="caution">
    <text evidence="1">The sequence shown here is derived from an EMBL/GenBank/DDBJ whole genome shotgun (WGS) entry which is preliminary data.</text>
</comment>
<keyword evidence="2" id="KW-1185">Reference proteome</keyword>
<reference evidence="1 2" key="1">
    <citation type="submission" date="2024-10" db="EMBL/GenBank/DDBJ databases">
        <authorList>
            <person name="Kim D."/>
        </authorList>
    </citation>
    <scope>NUCLEOTIDE SEQUENCE [LARGE SCALE GENOMIC DNA]</scope>
    <source>
        <strain evidence="1">BH-2024</strain>
    </source>
</reference>
<sequence>MSQNSDLNYAVLNCEIMIKWQLVEFYLIKTEQREKWAQIDQLRREWSKSYDEHWLDKKKTLKEKTVDQLIKVLRGIL</sequence>
<name>A0ABD2JSY2_9BILA</name>
<protein>
    <submittedName>
        <fullName evidence="1">Uncharacterized protein</fullName>
    </submittedName>
</protein>
<dbReference type="Proteomes" id="UP001620626">
    <property type="component" value="Unassembled WGS sequence"/>
</dbReference>
<accession>A0ABD2JSY2</accession>
<evidence type="ECO:0000313" key="1">
    <source>
        <dbReference type="EMBL" id="KAL3093755.1"/>
    </source>
</evidence>
<dbReference type="EMBL" id="JBICBT010000909">
    <property type="protein sequence ID" value="KAL3093755.1"/>
    <property type="molecule type" value="Genomic_DNA"/>
</dbReference>